<dbReference type="OrthoDB" id="5835136at2759"/>
<keyword evidence="5" id="KW-0496">Mitochondrion</keyword>
<keyword evidence="4" id="KW-0653">Protein transport</keyword>
<keyword evidence="10" id="KW-1185">Reference proteome</keyword>
<reference evidence="10" key="1">
    <citation type="journal article" date="2012" name="G3 (Bethesda)">
        <title>Pichia sorbitophila, an interspecies yeast hybrid reveals early steps of genome resolution following polyploidization.</title>
        <authorList>
            <person name="Leh Louis V."/>
            <person name="Despons L."/>
            <person name="Friedrich A."/>
            <person name="Martin T."/>
            <person name="Durrens P."/>
            <person name="Casaregola S."/>
            <person name="Neuveglise C."/>
            <person name="Fairhead C."/>
            <person name="Marck C."/>
            <person name="Cruz J.A."/>
            <person name="Straub M.L."/>
            <person name="Kugler V."/>
            <person name="Sacerdot C."/>
            <person name="Uzunov Z."/>
            <person name="Thierry A."/>
            <person name="Weiss S."/>
            <person name="Bleykasten C."/>
            <person name="De Montigny J."/>
            <person name="Jacques N."/>
            <person name="Jung P."/>
            <person name="Lemaire M."/>
            <person name="Mallet S."/>
            <person name="Morel G."/>
            <person name="Richard G.F."/>
            <person name="Sarkar A."/>
            <person name="Savel G."/>
            <person name="Schacherer J."/>
            <person name="Seret M.L."/>
            <person name="Talla E."/>
            <person name="Samson G."/>
            <person name="Jubin C."/>
            <person name="Poulain J."/>
            <person name="Vacherie B."/>
            <person name="Barbe V."/>
            <person name="Pelletier E."/>
            <person name="Sherman D.J."/>
            <person name="Westhof E."/>
            <person name="Weissenbach J."/>
            <person name="Baret P.V."/>
            <person name="Wincker P."/>
            <person name="Gaillardin C."/>
            <person name="Dujon B."/>
            <person name="Souciet J.L."/>
        </authorList>
    </citation>
    <scope>NUCLEOTIDE SEQUENCE [LARGE SCALE GENOMIC DNA]</scope>
    <source>
        <strain evidence="10">CBS 270.75 / DBVPG 7215 / KCTC 17166 / NRRL Y-17582</strain>
    </source>
</reference>
<dbReference type="GO" id="GO:0030150">
    <property type="term" value="P:protein import into mitochondrial matrix"/>
    <property type="evidence" value="ECO:0007669"/>
    <property type="project" value="EnsemblFungi"/>
</dbReference>
<evidence type="ECO:0008006" key="11">
    <source>
        <dbReference type="Google" id="ProtNLM"/>
    </source>
</evidence>
<accession>G8JRZ0</accession>
<keyword evidence="3" id="KW-1000">Mitochondrion outer membrane</keyword>
<dbReference type="AlphaFoldDB" id="G8JRZ0"/>
<dbReference type="InParanoid" id="G8JRZ0"/>
<dbReference type="Pfam" id="PF11801">
    <property type="entry name" value="Tom37_C"/>
    <property type="match status" value="1"/>
</dbReference>
<dbReference type="InterPro" id="IPR050931">
    <property type="entry name" value="Mito_Protein_Transport_Metaxin"/>
</dbReference>
<comment type="subcellular location">
    <subcellularLocation>
        <location evidence="1">Mitochondrion outer membrane</location>
    </subcellularLocation>
</comment>
<dbReference type="InterPro" id="IPR031317">
    <property type="entry name" value="Tom37_C"/>
</dbReference>
<sequence>MNANNTCCQDRKVKHNLEAIRSYFRIKLYSVAMCIIHLWGEAMKPSLVSPESIALYWFINLYNIETTMVFSNNTDVSPNNELPVCICSDGSYIYGYQGIVEMFLDKKMSLLEAGLIQHTVSTFGCLTDYQLYLNKVNYEKYTRKIFSYLLHWPMWYNTPLKYRELVKKKCANLGYIESSDDANIGNSITDQAEKELARSSKAFRNIEKQHEKNQQTLNYVKYSMQYMSKLDSSLTPWIEARKEIGKELNVLDILLYAHIYVQMILPDGARIKEHLKKTFPEFFTMLMSTCDICSSRKADKVTIRDPTFLESGNIPMTVYRSITSFF</sequence>
<gene>
    <name evidence="9" type="ordered locus">Ecym_3423</name>
</gene>
<dbReference type="PANTHER" id="PTHR12289">
    <property type="entry name" value="METAXIN RELATED"/>
    <property type="match status" value="1"/>
</dbReference>
<evidence type="ECO:0000259" key="8">
    <source>
        <dbReference type="Pfam" id="PF11801"/>
    </source>
</evidence>
<evidence type="ECO:0000256" key="4">
    <source>
        <dbReference type="ARBA" id="ARBA00022927"/>
    </source>
</evidence>
<dbReference type="HOGENOM" id="CLU_069449_0_0_1"/>
<evidence type="ECO:0000256" key="6">
    <source>
        <dbReference type="ARBA" id="ARBA00023136"/>
    </source>
</evidence>
<evidence type="ECO:0000313" key="9">
    <source>
        <dbReference type="EMBL" id="AET38909.1"/>
    </source>
</evidence>
<evidence type="ECO:0000256" key="5">
    <source>
        <dbReference type="ARBA" id="ARBA00023128"/>
    </source>
</evidence>
<dbReference type="KEGG" id="erc:Ecym_3423"/>
<keyword evidence="6" id="KW-0472">Membrane</keyword>
<dbReference type="InterPro" id="IPR019564">
    <property type="entry name" value="Sam37/metaxin_N"/>
</dbReference>
<proteinExistence type="predicted"/>
<feature type="domain" description="Tom37 C-terminal" evidence="8">
    <location>
        <begin position="189"/>
        <end position="325"/>
    </location>
</feature>
<organism evidence="9 10">
    <name type="scientific">Eremothecium cymbalariae (strain CBS 270.75 / DBVPG 7215 / KCTC 17166 / NRRL Y-17582)</name>
    <name type="common">Yeast</name>
    <dbReference type="NCBI Taxonomy" id="931890"/>
    <lineage>
        <taxon>Eukaryota</taxon>
        <taxon>Fungi</taxon>
        <taxon>Dikarya</taxon>
        <taxon>Ascomycota</taxon>
        <taxon>Saccharomycotina</taxon>
        <taxon>Saccharomycetes</taxon>
        <taxon>Saccharomycetales</taxon>
        <taxon>Saccharomycetaceae</taxon>
        <taxon>Eremothecium</taxon>
    </lineage>
</organism>
<dbReference type="Proteomes" id="UP000006790">
    <property type="component" value="Chromosome 3"/>
</dbReference>
<dbReference type="OMA" id="PMWYNTP"/>
<keyword evidence="2" id="KW-0813">Transport</keyword>
<dbReference type="GeneID" id="11471052"/>
<dbReference type="eggNOG" id="KOG3028">
    <property type="taxonomic scope" value="Eukaryota"/>
</dbReference>
<dbReference type="EMBL" id="CP002499">
    <property type="protein sequence ID" value="AET38909.1"/>
    <property type="molecule type" value="Genomic_DNA"/>
</dbReference>
<feature type="domain" description="Mitochondrial outer membrane transport complex Sam37/metaxin N-terminal" evidence="7">
    <location>
        <begin position="52"/>
        <end position="163"/>
    </location>
</feature>
<dbReference type="Pfam" id="PF10568">
    <property type="entry name" value="Tom37"/>
    <property type="match status" value="1"/>
</dbReference>
<dbReference type="PANTHER" id="PTHR12289:SF41">
    <property type="entry name" value="FAILED AXON CONNECTIONS-RELATED"/>
    <property type="match status" value="1"/>
</dbReference>
<evidence type="ECO:0000256" key="1">
    <source>
        <dbReference type="ARBA" id="ARBA00004294"/>
    </source>
</evidence>
<dbReference type="FunCoup" id="G8JRZ0">
    <property type="interactions" value="36"/>
</dbReference>
<evidence type="ECO:0000256" key="2">
    <source>
        <dbReference type="ARBA" id="ARBA00022448"/>
    </source>
</evidence>
<protein>
    <recommendedName>
        <fullName evidence="11">Mitochondrial outer membrane transport complex Sam37/metaxin N-terminal domain-containing protein</fullName>
    </recommendedName>
</protein>
<evidence type="ECO:0000256" key="3">
    <source>
        <dbReference type="ARBA" id="ARBA00022787"/>
    </source>
</evidence>
<dbReference type="RefSeq" id="XP_003645726.1">
    <property type="nucleotide sequence ID" value="XM_003645678.1"/>
</dbReference>
<dbReference type="GO" id="GO:0015914">
    <property type="term" value="P:phospholipid transport"/>
    <property type="evidence" value="ECO:0007669"/>
    <property type="project" value="EnsemblFungi"/>
</dbReference>
<dbReference type="STRING" id="931890.G8JRZ0"/>
<dbReference type="GO" id="GO:0070096">
    <property type="term" value="P:mitochondrial outer membrane translocase complex assembly"/>
    <property type="evidence" value="ECO:0007669"/>
    <property type="project" value="EnsemblFungi"/>
</dbReference>
<name>G8JRZ0_ERECY</name>
<evidence type="ECO:0000259" key="7">
    <source>
        <dbReference type="Pfam" id="PF10568"/>
    </source>
</evidence>
<evidence type="ECO:0000313" key="10">
    <source>
        <dbReference type="Proteomes" id="UP000006790"/>
    </source>
</evidence>
<dbReference type="GO" id="GO:0001401">
    <property type="term" value="C:SAM complex"/>
    <property type="evidence" value="ECO:0007669"/>
    <property type="project" value="EnsemblFungi"/>
</dbReference>
<dbReference type="GO" id="GO:0045040">
    <property type="term" value="P:protein insertion into mitochondrial outer membrane"/>
    <property type="evidence" value="ECO:0007669"/>
    <property type="project" value="EnsemblFungi"/>
</dbReference>